<dbReference type="SUPFAM" id="SSF54403">
    <property type="entry name" value="Cystatin/monellin"/>
    <property type="match status" value="1"/>
</dbReference>
<dbReference type="GO" id="GO:0004869">
    <property type="term" value="F:cysteine-type endopeptidase inhibitor activity"/>
    <property type="evidence" value="ECO:0007669"/>
    <property type="project" value="UniProtKB-KW"/>
</dbReference>
<dbReference type="EMBL" id="JAKUCV010002982">
    <property type="protein sequence ID" value="KAJ4840714.1"/>
    <property type="molecule type" value="Genomic_DNA"/>
</dbReference>
<evidence type="ECO:0000256" key="2">
    <source>
        <dbReference type="ARBA" id="ARBA00022704"/>
    </source>
</evidence>
<keyword evidence="2" id="KW-0789">Thiol protease inhibitor</keyword>
<evidence type="ECO:0000256" key="3">
    <source>
        <dbReference type="SAM" id="SignalP"/>
    </source>
</evidence>
<dbReference type="SMART" id="SM00043">
    <property type="entry name" value="CY"/>
    <property type="match status" value="1"/>
</dbReference>
<dbReference type="OrthoDB" id="2016588at2759"/>
<sequence>MAKHCLLLCSLFLLATTAAYGGRLGGWQPISSSDPHVKAIGRFAVHTHNATLEFDSVLKAERQVVSGYKYRLVLAAVDGGEGRTKHYQAIVYEKGWNHKLLSFKPLLKSF</sequence>
<reference evidence="5" key="2">
    <citation type="journal article" date="2023" name="Plants (Basel)">
        <title>Annotation of the Turnera subulata (Passifloraceae) Draft Genome Reveals the S-Locus Evolved after the Divergence of Turneroideae from Passifloroideae in a Stepwise Manner.</title>
        <authorList>
            <person name="Henning P.M."/>
            <person name="Roalson E.H."/>
            <person name="Mir W."/>
            <person name="McCubbin A.G."/>
            <person name="Shore J.S."/>
        </authorList>
    </citation>
    <scope>NUCLEOTIDE SEQUENCE</scope>
    <source>
        <strain evidence="5">F60SS</strain>
    </source>
</reference>
<name>A0A9Q0G1N7_9ROSI</name>
<evidence type="ECO:0000259" key="4">
    <source>
        <dbReference type="SMART" id="SM00043"/>
    </source>
</evidence>
<dbReference type="InterPro" id="IPR046350">
    <property type="entry name" value="Cystatin_sf"/>
</dbReference>
<dbReference type="Proteomes" id="UP001141552">
    <property type="component" value="Unassembled WGS sequence"/>
</dbReference>
<feature type="signal peptide" evidence="3">
    <location>
        <begin position="1"/>
        <end position="21"/>
    </location>
</feature>
<reference evidence="5" key="1">
    <citation type="submission" date="2022-02" db="EMBL/GenBank/DDBJ databases">
        <authorList>
            <person name="Henning P.M."/>
            <person name="McCubbin A.G."/>
            <person name="Shore J.S."/>
        </authorList>
    </citation>
    <scope>NUCLEOTIDE SEQUENCE</scope>
    <source>
        <strain evidence="5">F60SS</strain>
        <tissue evidence="5">Leaves</tissue>
    </source>
</reference>
<keyword evidence="3" id="KW-0732">Signal</keyword>
<dbReference type="AlphaFoldDB" id="A0A9Q0G1N7"/>
<dbReference type="CDD" id="cd00042">
    <property type="entry name" value="CY"/>
    <property type="match status" value="1"/>
</dbReference>
<accession>A0A9Q0G1N7</accession>
<dbReference type="PANTHER" id="PTHR47364">
    <property type="entry name" value="CYSTEINE PROTEINASE INHIBITOR 5"/>
    <property type="match status" value="1"/>
</dbReference>
<dbReference type="PANTHER" id="PTHR47364:SF2">
    <property type="entry name" value="CYSTEINE PROTEINASE INHIBITOR 5"/>
    <property type="match status" value="1"/>
</dbReference>
<feature type="chain" id="PRO_5040202382" description="Cystatin domain-containing protein" evidence="3">
    <location>
        <begin position="22"/>
        <end position="110"/>
    </location>
</feature>
<evidence type="ECO:0000313" key="5">
    <source>
        <dbReference type="EMBL" id="KAJ4840714.1"/>
    </source>
</evidence>
<protein>
    <recommendedName>
        <fullName evidence="4">Cystatin domain-containing protein</fullName>
    </recommendedName>
</protein>
<dbReference type="InterPro" id="IPR000010">
    <property type="entry name" value="Cystatin_dom"/>
</dbReference>
<feature type="domain" description="Cystatin" evidence="4">
    <location>
        <begin position="22"/>
        <end position="106"/>
    </location>
</feature>
<keyword evidence="6" id="KW-1185">Reference proteome</keyword>
<gene>
    <name evidence="5" type="ORF">Tsubulata_918904</name>
</gene>
<organism evidence="5 6">
    <name type="scientific">Turnera subulata</name>
    <dbReference type="NCBI Taxonomy" id="218843"/>
    <lineage>
        <taxon>Eukaryota</taxon>
        <taxon>Viridiplantae</taxon>
        <taxon>Streptophyta</taxon>
        <taxon>Embryophyta</taxon>
        <taxon>Tracheophyta</taxon>
        <taxon>Spermatophyta</taxon>
        <taxon>Magnoliopsida</taxon>
        <taxon>eudicotyledons</taxon>
        <taxon>Gunneridae</taxon>
        <taxon>Pentapetalae</taxon>
        <taxon>rosids</taxon>
        <taxon>fabids</taxon>
        <taxon>Malpighiales</taxon>
        <taxon>Passifloraceae</taxon>
        <taxon>Turnera</taxon>
    </lineage>
</organism>
<proteinExistence type="predicted"/>
<keyword evidence="1" id="KW-0646">Protease inhibitor</keyword>
<evidence type="ECO:0000313" key="6">
    <source>
        <dbReference type="Proteomes" id="UP001141552"/>
    </source>
</evidence>
<evidence type="ECO:0000256" key="1">
    <source>
        <dbReference type="ARBA" id="ARBA00022690"/>
    </source>
</evidence>
<dbReference type="Pfam" id="PF16845">
    <property type="entry name" value="SQAPI"/>
    <property type="match status" value="1"/>
</dbReference>
<comment type="caution">
    <text evidence="5">The sequence shown here is derived from an EMBL/GenBank/DDBJ whole genome shotgun (WGS) entry which is preliminary data.</text>
</comment>
<dbReference type="Gene3D" id="3.10.450.10">
    <property type="match status" value="1"/>
</dbReference>